<dbReference type="Gene3D" id="3.40.50.1820">
    <property type="entry name" value="alpha/beta hydrolase"/>
    <property type="match status" value="1"/>
</dbReference>
<evidence type="ECO:0000256" key="3">
    <source>
        <dbReference type="ARBA" id="ARBA00022963"/>
    </source>
</evidence>
<keyword evidence="4" id="KW-0443">Lipid metabolism</keyword>
<dbReference type="GO" id="GO:0003847">
    <property type="term" value="F:1-alkyl-2-acetylglycerophosphocholine esterase activity"/>
    <property type="evidence" value="ECO:0007669"/>
    <property type="project" value="UniProtKB-EC"/>
</dbReference>
<dbReference type="InParanoid" id="A0A316V4V3"/>
<dbReference type="OrthoDB" id="2861593at2759"/>
<evidence type="ECO:0000256" key="1">
    <source>
        <dbReference type="ARBA" id="ARBA00013201"/>
    </source>
</evidence>
<keyword evidence="5" id="KW-0732">Signal</keyword>
<sequence>MSYHLTLSSIFFIVALSLARAQNIASYNVAITTKHVIDQSRLDPFAPNTTPRALMVSTFKRAGHACHLTKVPYMPSEVAKFEGKKLSAFGLPESTFMNLTYSICSNKKKSQTNDPILIFSGALGTTRFFYNLLAAKIAQKGYTVVTVDHPYDTDIVQFPNGRIIMGLNLSDDQISLAANTRSLDLNFVANLFMDKKQKKAGVLGHSLGGAAALNDLIWSKFIGSLNFDGSFFGDISQVGSHKPVLFFSHTGKNISTDTTWQSSWPRFTGWKKQVEIVGGSTHYTFSDIPLIATKLGADDGAIAQFSGTLKGDRVMEILSTYTDAFFSKFLKGSKNDTLLDGPTKDFPEVAFDF</sequence>
<evidence type="ECO:0000313" key="7">
    <source>
        <dbReference type="Proteomes" id="UP000245771"/>
    </source>
</evidence>
<evidence type="ECO:0000313" key="6">
    <source>
        <dbReference type="EMBL" id="PWN31521.1"/>
    </source>
</evidence>
<dbReference type="InterPro" id="IPR029058">
    <property type="entry name" value="AB_hydrolase_fold"/>
</dbReference>
<evidence type="ECO:0000256" key="5">
    <source>
        <dbReference type="SAM" id="SignalP"/>
    </source>
</evidence>
<dbReference type="STRING" id="1280837.A0A316V4V3"/>
<keyword evidence="3" id="KW-0442">Lipid degradation</keyword>
<dbReference type="EC" id="3.1.1.47" evidence="1"/>
<feature type="signal peptide" evidence="5">
    <location>
        <begin position="1"/>
        <end position="21"/>
    </location>
</feature>
<organism evidence="6 7">
    <name type="scientific">Meira miltonrushii</name>
    <dbReference type="NCBI Taxonomy" id="1280837"/>
    <lineage>
        <taxon>Eukaryota</taxon>
        <taxon>Fungi</taxon>
        <taxon>Dikarya</taxon>
        <taxon>Basidiomycota</taxon>
        <taxon>Ustilaginomycotina</taxon>
        <taxon>Exobasidiomycetes</taxon>
        <taxon>Exobasidiales</taxon>
        <taxon>Brachybasidiaceae</taxon>
        <taxon>Meira</taxon>
    </lineage>
</organism>
<dbReference type="PANTHER" id="PTHR10272">
    <property type="entry name" value="PLATELET-ACTIVATING FACTOR ACETYLHYDROLASE"/>
    <property type="match status" value="1"/>
</dbReference>
<gene>
    <name evidence="6" type="ORF">FA14DRAFT_88243</name>
</gene>
<dbReference type="AlphaFoldDB" id="A0A316V4V3"/>
<dbReference type="RefSeq" id="XP_025351823.1">
    <property type="nucleotide sequence ID" value="XM_025503039.1"/>
</dbReference>
<feature type="chain" id="PRO_5016351584" description="1-alkyl-2-acetylglycerophosphocholine esterase" evidence="5">
    <location>
        <begin position="22"/>
        <end position="353"/>
    </location>
</feature>
<dbReference type="Proteomes" id="UP000245771">
    <property type="component" value="Unassembled WGS sequence"/>
</dbReference>
<evidence type="ECO:0000256" key="2">
    <source>
        <dbReference type="ARBA" id="ARBA00022801"/>
    </source>
</evidence>
<proteinExistence type="predicted"/>
<evidence type="ECO:0000256" key="4">
    <source>
        <dbReference type="ARBA" id="ARBA00023098"/>
    </source>
</evidence>
<keyword evidence="2" id="KW-0378">Hydrolase</keyword>
<dbReference type="GO" id="GO:0016042">
    <property type="term" value="P:lipid catabolic process"/>
    <property type="evidence" value="ECO:0007669"/>
    <property type="project" value="UniProtKB-KW"/>
</dbReference>
<accession>A0A316V4V3</accession>
<reference evidence="6 7" key="1">
    <citation type="journal article" date="2018" name="Mol. Biol. Evol.">
        <title>Broad Genomic Sampling Reveals a Smut Pathogenic Ancestry of the Fungal Clade Ustilaginomycotina.</title>
        <authorList>
            <person name="Kijpornyongpan T."/>
            <person name="Mondo S.J."/>
            <person name="Barry K."/>
            <person name="Sandor L."/>
            <person name="Lee J."/>
            <person name="Lipzen A."/>
            <person name="Pangilinan J."/>
            <person name="LaButti K."/>
            <person name="Hainaut M."/>
            <person name="Henrissat B."/>
            <person name="Grigoriev I.V."/>
            <person name="Spatafora J.W."/>
            <person name="Aime M.C."/>
        </authorList>
    </citation>
    <scope>NUCLEOTIDE SEQUENCE [LARGE SCALE GENOMIC DNA]</scope>
    <source>
        <strain evidence="6 7">MCA 3882</strain>
    </source>
</reference>
<dbReference type="GeneID" id="37024820"/>
<dbReference type="SUPFAM" id="SSF53474">
    <property type="entry name" value="alpha/beta-Hydrolases"/>
    <property type="match status" value="1"/>
</dbReference>
<keyword evidence="7" id="KW-1185">Reference proteome</keyword>
<dbReference type="EMBL" id="KZ819607">
    <property type="protein sequence ID" value="PWN31521.1"/>
    <property type="molecule type" value="Genomic_DNA"/>
</dbReference>
<dbReference type="Pfam" id="PF03403">
    <property type="entry name" value="PAF-AH_p_II"/>
    <property type="match status" value="1"/>
</dbReference>
<dbReference type="PANTHER" id="PTHR10272:SF14">
    <property type="entry name" value="PAF ACETYLHYDROLASE FAMILY PROTEIN"/>
    <property type="match status" value="1"/>
</dbReference>
<name>A0A316V4V3_9BASI</name>
<protein>
    <recommendedName>
        <fullName evidence="1">1-alkyl-2-acetylglycerophosphocholine esterase</fullName>
        <ecNumber evidence="1">3.1.1.47</ecNumber>
    </recommendedName>
</protein>